<comment type="caution">
    <text evidence="1">The sequence shown here is derived from an EMBL/GenBank/DDBJ whole genome shotgun (WGS) entry which is preliminary data.</text>
</comment>
<dbReference type="InterPro" id="IPR009282">
    <property type="entry name" value="DUF937"/>
</dbReference>
<proteinExistence type="predicted"/>
<dbReference type="EMBL" id="BSOH01000001">
    <property type="protein sequence ID" value="GLR15846.1"/>
    <property type="molecule type" value="Genomic_DNA"/>
</dbReference>
<protein>
    <recommendedName>
        <fullName evidence="3">DUF937 domain-containing protein</fullName>
    </recommendedName>
</protein>
<accession>A0AA37SMW9</accession>
<evidence type="ECO:0000313" key="1">
    <source>
        <dbReference type="EMBL" id="GLR15846.1"/>
    </source>
</evidence>
<name>A0AA37SMW9_9BACT</name>
<reference evidence="1" key="1">
    <citation type="journal article" date="2014" name="Int. J. Syst. Evol. Microbiol.">
        <title>Complete genome sequence of Corynebacterium casei LMG S-19264T (=DSM 44701T), isolated from a smear-ripened cheese.</title>
        <authorList>
            <consortium name="US DOE Joint Genome Institute (JGI-PGF)"/>
            <person name="Walter F."/>
            <person name="Albersmeier A."/>
            <person name="Kalinowski J."/>
            <person name="Ruckert C."/>
        </authorList>
    </citation>
    <scope>NUCLEOTIDE SEQUENCE</scope>
    <source>
        <strain evidence="1">NBRC 108769</strain>
    </source>
</reference>
<organism evidence="1 2">
    <name type="scientific">Portibacter lacus</name>
    <dbReference type="NCBI Taxonomy" id="1099794"/>
    <lineage>
        <taxon>Bacteria</taxon>
        <taxon>Pseudomonadati</taxon>
        <taxon>Bacteroidota</taxon>
        <taxon>Saprospiria</taxon>
        <taxon>Saprospirales</taxon>
        <taxon>Haliscomenobacteraceae</taxon>
        <taxon>Portibacter</taxon>
    </lineage>
</organism>
<evidence type="ECO:0000313" key="2">
    <source>
        <dbReference type="Proteomes" id="UP001156666"/>
    </source>
</evidence>
<reference evidence="1" key="2">
    <citation type="submission" date="2023-01" db="EMBL/GenBank/DDBJ databases">
        <title>Draft genome sequence of Portibacter lacus strain NBRC 108769.</title>
        <authorList>
            <person name="Sun Q."/>
            <person name="Mori K."/>
        </authorList>
    </citation>
    <scope>NUCLEOTIDE SEQUENCE</scope>
    <source>
        <strain evidence="1">NBRC 108769</strain>
    </source>
</reference>
<dbReference type="Pfam" id="PF06078">
    <property type="entry name" value="DUF937"/>
    <property type="match status" value="1"/>
</dbReference>
<evidence type="ECO:0008006" key="3">
    <source>
        <dbReference type="Google" id="ProtNLM"/>
    </source>
</evidence>
<dbReference type="Proteomes" id="UP001156666">
    <property type="component" value="Unassembled WGS sequence"/>
</dbReference>
<sequence>MDNIFNLIQQQLTPDVIATLSKQIRSDEATTATAAQGAISAIVGALSKESANPAKASSLLGALDRDHDGSILNDVVGLLSGSSSAANSRSNNGLGILEHLLGGNTNNIVAMLSQGTGLDFLKSGKLLQLLAPIVMGSLGKAKTQNVVNQNNVFDFLSGSVKQAAGERKELSMIEKILDSDGDGSVMDDVAGMGMKFLGGLLRR</sequence>
<keyword evidence="2" id="KW-1185">Reference proteome</keyword>
<dbReference type="AlphaFoldDB" id="A0AA37SMW9"/>
<gene>
    <name evidence="1" type="ORF">GCM10007940_04610</name>
</gene>
<dbReference type="RefSeq" id="WP_235294575.1">
    <property type="nucleotide sequence ID" value="NZ_BSOH01000001.1"/>
</dbReference>